<reference evidence="2" key="1">
    <citation type="journal article" date="2019" name="Int. J. Syst. Evol. Microbiol.">
        <title>The Global Catalogue of Microorganisms (GCM) 10K type strain sequencing project: providing services to taxonomists for standard genome sequencing and annotation.</title>
        <authorList>
            <consortium name="The Broad Institute Genomics Platform"/>
            <consortium name="The Broad Institute Genome Sequencing Center for Infectious Disease"/>
            <person name="Wu L."/>
            <person name="Ma J."/>
        </authorList>
    </citation>
    <scope>NUCLEOTIDE SEQUENCE [LARGE SCALE GENOMIC DNA]</scope>
    <source>
        <strain evidence="2">JCM 15914</strain>
    </source>
</reference>
<gene>
    <name evidence="1" type="ORF">GCM10009824_23440</name>
</gene>
<dbReference type="Proteomes" id="UP001500166">
    <property type="component" value="Unassembled WGS sequence"/>
</dbReference>
<keyword evidence="2" id="KW-1185">Reference proteome</keyword>
<evidence type="ECO:0000313" key="1">
    <source>
        <dbReference type="EMBL" id="GAA2121146.1"/>
    </source>
</evidence>
<evidence type="ECO:0000313" key="2">
    <source>
        <dbReference type="Proteomes" id="UP001500166"/>
    </source>
</evidence>
<dbReference type="RefSeq" id="WP_344225211.1">
    <property type="nucleotide sequence ID" value="NZ_BAAAQA010000026.1"/>
</dbReference>
<protein>
    <submittedName>
        <fullName evidence="1">Uncharacterized protein</fullName>
    </submittedName>
</protein>
<organism evidence="1 2">
    <name type="scientific">Kocuria atrinae</name>
    <dbReference type="NCBI Taxonomy" id="592377"/>
    <lineage>
        <taxon>Bacteria</taxon>
        <taxon>Bacillati</taxon>
        <taxon>Actinomycetota</taxon>
        <taxon>Actinomycetes</taxon>
        <taxon>Micrococcales</taxon>
        <taxon>Micrococcaceae</taxon>
        <taxon>Kocuria</taxon>
    </lineage>
</organism>
<sequence length="98" mass="11034">MKNIKQLRTKTESPREQWVDVTVDIDLDHQLVRLIESNGDIHEYVSNNVRALAHAAAHNRGRAQWCEKYQQLLVPGASDVSGGIPFYKLEPKPVALSA</sequence>
<accession>A0ABP5JQ45</accession>
<comment type="caution">
    <text evidence="1">The sequence shown here is derived from an EMBL/GenBank/DDBJ whole genome shotgun (WGS) entry which is preliminary data.</text>
</comment>
<proteinExistence type="predicted"/>
<name>A0ABP5JQ45_9MICC</name>
<dbReference type="EMBL" id="BAAAQA010000026">
    <property type="protein sequence ID" value="GAA2121146.1"/>
    <property type="molecule type" value="Genomic_DNA"/>
</dbReference>